<feature type="domain" description="Major facilitator superfamily (MFS) profile" evidence="7">
    <location>
        <begin position="7"/>
        <end position="385"/>
    </location>
</feature>
<dbReference type="PANTHER" id="PTHR43124:SF3">
    <property type="entry name" value="CHLORAMPHENICOL EFFLUX PUMP RV0191"/>
    <property type="match status" value="1"/>
</dbReference>
<keyword evidence="5 6" id="KW-0472">Membrane</keyword>
<accession>A0A7K4HMY1</accession>
<dbReference type="GO" id="GO:0022857">
    <property type="term" value="F:transmembrane transporter activity"/>
    <property type="evidence" value="ECO:0007669"/>
    <property type="project" value="InterPro"/>
</dbReference>
<feature type="transmembrane region" description="Helical" evidence="6">
    <location>
        <begin position="159"/>
        <end position="181"/>
    </location>
</feature>
<dbReference type="RefSeq" id="WP_176787988.1">
    <property type="nucleotide sequence ID" value="NZ_JABXWR010000001.1"/>
</dbReference>
<dbReference type="AlphaFoldDB" id="A0A7K4HMY1"/>
<dbReference type="Gene3D" id="1.20.1720.10">
    <property type="entry name" value="Multidrug resistance protein D"/>
    <property type="match status" value="1"/>
</dbReference>
<keyword evidence="9" id="KW-1185">Reference proteome</keyword>
<evidence type="ECO:0000256" key="3">
    <source>
        <dbReference type="ARBA" id="ARBA00022692"/>
    </source>
</evidence>
<feature type="transmembrane region" description="Helical" evidence="6">
    <location>
        <begin position="41"/>
        <end position="61"/>
    </location>
</feature>
<name>A0A7K4HMY1_9EURY</name>
<comment type="subcellular location">
    <subcellularLocation>
        <location evidence="1">Cell membrane</location>
        <topology evidence="1">Multi-pass membrane protein</topology>
    </subcellularLocation>
</comment>
<proteinExistence type="predicted"/>
<feature type="transmembrane region" description="Helical" evidence="6">
    <location>
        <begin position="334"/>
        <end position="355"/>
    </location>
</feature>
<dbReference type="InterPro" id="IPR020846">
    <property type="entry name" value="MFS_dom"/>
</dbReference>
<evidence type="ECO:0000256" key="4">
    <source>
        <dbReference type="ARBA" id="ARBA00022989"/>
    </source>
</evidence>
<keyword evidence="2" id="KW-1003">Cell membrane</keyword>
<dbReference type="Proteomes" id="UP000570823">
    <property type="component" value="Unassembled WGS sequence"/>
</dbReference>
<dbReference type="PROSITE" id="PS50850">
    <property type="entry name" value="MFS"/>
    <property type="match status" value="1"/>
</dbReference>
<dbReference type="CDD" id="cd17325">
    <property type="entry name" value="MFS_MdtG_SLC18_like"/>
    <property type="match status" value="1"/>
</dbReference>
<evidence type="ECO:0000313" key="9">
    <source>
        <dbReference type="Proteomes" id="UP000570823"/>
    </source>
</evidence>
<organism evidence="8 9">
    <name type="scientific">Methanofollis tationis</name>
    <dbReference type="NCBI Taxonomy" id="81417"/>
    <lineage>
        <taxon>Archaea</taxon>
        <taxon>Methanobacteriati</taxon>
        <taxon>Methanobacteriota</taxon>
        <taxon>Stenosarchaea group</taxon>
        <taxon>Methanomicrobia</taxon>
        <taxon>Methanomicrobiales</taxon>
        <taxon>Methanomicrobiaceae</taxon>
        <taxon>Methanofollis</taxon>
    </lineage>
</organism>
<comment type="caution">
    <text evidence="8">The sequence shown here is derived from an EMBL/GenBank/DDBJ whole genome shotgun (WGS) entry which is preliminary data.</text>
</comment>
<protein>
    <submittedName>
        <fullName evidence="8">MFS transporter</fullName>
    </submittedName>
</protein>
<feature type="transmembrane region" description="Helical" evidence="6">
    <location>
        <begin position="202"/>
        <end position="221"/>
    </location>
</feature>
<feature type="transmembrane region" description="Helical" evidence="6">
    <location>
        <begin position="294"/>
        <end position="322"/>
    </location>
</feature>
<feature type="transmembrane region" description="Helical" evidence="6">
    <location>
        <begin position="271"/>
        <end position="288"/>
    </location>
</feature>
<dbReference type="InterPro" id="IPR050189">
    <property type="entry name" value="MFS_Efflux_Transporters"/>
</dbReference>
<evidence type="ECO:0000313" key="8">
    <source>
        <dbReference type="EMBL" id="NVO66280.1"/>
    </source>
</evidence>
<evidence type="ECO:0000256" key="1">
    <source>
        <dbReference type="ARBA" id="ARBA00004651"/>
    </source>
</evidence>
<dbReference type="PANTHER" id="PTHR43124">
    <property type="entry name" value="PURINE EFFLUX PUMP PBUE"/>
    <property type="match status" value="1"/>
</dbReference>
<dbReference type="GO" id="GO:0005886">
    <property type="term" value="C:plasma membrane"/>
    <property type="evidence" value="ECO:0007669"/>
    <property type="project" value="UniProtKB-SubCell"/>
</dbReference>
<evidence type="ECO:0000256" key="2">
    <source>
        <dbReference type="ARBA" id="ARBA00022475"/>
    </source>
</evidence>
<dbReference type="SUPFAM" id="SSF103473">
    <property type="entry name" value="MFS general substrate transporter"/>
    <property type="match status" value="1"/>
</dbReference>
<dbReference type="InterPro" id="IPR011701">
    <property type="entry name" value="MFS"/>
</dbReference>
<gene>
    <name evidence="8" type="ORF">HWN36_02895</name>
</gene>
<feature type="transmembrane region" description="Helical" evidence="6">
    <location>
        <begin position="73"/>
        <end position="90"/>
    </location>
</feature>
<keyword evidence="4 6" id="KW-1133">Transmembrane helix</keyword>
<feature type="transmembrane region" description="Helical" evidence="6">
    <location>
        <begin position="131"/>
        <end position="153"/>
    </location>
</feature>
<sequence>MDAHRRLFTILFVSVFAAMLGLGIVAPLLPIYAENLGATGIWMGVIFSSFAFSRAVFMPIVGSLSDRHGRKPFIAVGLLAYTVLSLGYIWAPDILSLTMVRFLHGAASAMVVPIAMAYVGDMAKSGHEGGLMGRFQISLFLGMGSGPFLGGVLNDTFGFSSAFITMAVFTGIAFLIILVFLPKGRNGPALPAGTKSAPLRSLIRTPAVVGVLAFTLFNAAGRGGLMVFLPLYAPHVGVSPSETGILLTVNIFLIALLQAPFGDLADRTNKILLVLLGSAVSSAALIALPHSGSFTILLAIAAVIGIGSAIQQPSIMAMTVIAGKEHGMGSAMGIYNMAMSAGMILAPLLGGAIMDLVSIEWVFYAGGLIGIAGTSLFAAILRCAPAAAAVIADDE</sequence>
<evidence type="ECO:0000256" key="6">
    <source>
        <dbReference type="SAM" id="Phobius"/>
    </source>
</evidence>
<dbReference type="OrthoDB" id="117970at2157"/>
<dbReference type="Pfam" id="PF07690">
    <property type="entry name" value="MFS_1"/>
    <property type="match status" value="1"/>
</dbReference>
<evidence type="ECO:0000259" key="7">
    <source>
        <dbReference type="PROSITE" id="PS50850"/>
    </source>
</evidence>
<feature type="transmembrane region" description="Helical" evidence="6">
    <location>
        <begin position="241"/>
        <end position="259"/>
    </location>
</feature>
<dbReference type="EMBL" id="JABXWR010000001">
    <property type="protein sequence ID" value="NVO66280.1"/>
    <property type="molecule type" value="Genomic_DNA"/>
</dbReference>
<dbReference type="PRINTS" id="PR01035">
    <property type="entry name" value="TCRTETA"/>
</dbReference>
<feature type="transmembrane region" description="Helical" evidence="6">
    <location>
        <begin position="102"/>
        <end position="119"/>
    </location>
</feature>
<feature type="transmembrane region" description="Helical" evidence="6">
    <location>
        <begin position="361"/>
        <end position="381"/>
    </location>
</feature>
<reference evidence="8 9" key="1">
    <citation type="submission" date="2020-06" db="EMBL/GenBank/DDBJ databases">
        <title>Methanofollis fontis sp. nov., a methanogen isolated from marine sediments near a cold seep at Four-Way Closure Ridge offshore southwestern Taiwan.</title>
        <authorList>
            <person name="Chen S.-C."/>
            <person name="Teng N.-H."/>
            <person name="Lin Y.-S."/>
            <person name="Lai M.-C."/>
            <person name="Chen H.-H."/>
            <person name="Wang C.-C."/>
        </authorList>
    </citation>
    <scope>NUCLEOTIDE SEQUENCE [LARGE SCALE GENOMIC DNA]</scope>
    <source>
        <strain evidence="8 9">DSM 2702</strain>
    </source>
</reference>
<dbReference type="InterPro" id="IPR036259">
    <property type="entry name" value="MFS_trans_sf"/>
</dbReference>
<dbReference type="InterPro" id="IPR001958">
    <property type="entry name" value="Tet-R_TetA/multi-R_MdtG-like"/>
</dbReference>
<keyword evidence="3 6" id="KW-0812">Transmembrane</keyword>
<feature type="transmembrane region" description="Helical" evidence="6">
    <location>
        <begin position="7"/>
        <end position="29"/>
    </location>
</feature>
<evidence type="ECO:0000256" key="5">
    <source>
        <dbReference type="ARBA" id="ARBA00023136"/>
    </source>
</evidence>
<dbReference type="Gene3D" id="1.20.1250.20">
    <property type="entry name" value="MFS general substrate transporter like domains"/>
    <property type="match status" value="1"/>
</dbReference>